<dbReference type="OrthoDB" id="3217979at2"/>
<keyword evidence="1" id="KW-1133">Transmembrane helix</keyword>
<comment type="caution">
    <text evidence="2">The sequence shown here is derived from an EMBL/GenBank/DDBJ whole genome shotgun (WGS) entry which is preliminary data.</text>
</comment>
<dbReference type="EMBL" id="MBLM01000171">
    <property type="protein sequence ID" value="OHV28757.1"/>
    <property type="molecule type" value="Genomic_DNA"/>
</dbReference>
<evidence type="ECO:0000256" key="1">
    <source>
        <dbReference type="SAM" id="Phobius"/>
    </source>
</evidence>
<feature type="transmembrane region" description="Helical" evidence="1">
    <location>
        <begin position="7"/>
        <end position="31"/>
    </location>
</feature>
<keyword evidence="1" id="KW-0472">Membrane</keyword>
<name>A0A1S1Q581_9ACTN</name>
<evidence type="ECO:0000313" key="2">
    <source>
        <dbReference type="EMBL" id="OHV28757.1"/>
    </source>
</evidence>
<dbReference type="AlphaFoldDB" id="A0A1S1Q581"/>
<accession>A0A1S1Q581</accession>
<organism evidence="2 3">
    <name type="scientific">Parafrankia colletiae</name>
    <dbReference type="NCBI Taxonomy" id="573497"/>
    <lineage>
        <taxon>Bacteria</taxon>
        <taxon>Bacillati</taxon>
        <taxon>Actinomycetota</taxon>
        <taxon>Actinomycetes</taxon>
        <taxon>Frankiales</taxon>
        <taxon>Frankiaceae</taxon>
        <taxon>Parafrankia</taxon>
    </lineage>
</organism>
<gene>
    <name evidence="2" type="ORF">CC117_29925</name>
</gene>
<keyword evidence="1" id="KW-0812">Transmembrane</keyword>
<keyword evidence="3" id="KW-1185">Reference proteome</keyword>
<sequence length="77" mass="8682">MNDLPPWIGGVTVGMMFLATGVIITYTLVPLPGQESLGGWNYVIALAIFVINIRLRRMVRMVARRIDVLRQVSRRQA</sequence>
<reference evidence="3" key="1">
    <citation type="submission" date="2016-07" db="EMBL/GenBank/DDBJ databases">
        <title>Sequence Frankia sp. strain CcI1.17.</title>
        <authorList>
            <person name="Ghodhbane-Gtari F."/>
            <person name="Swanson E."/>
            <person name="Gueddou A."/>
            <person name="Morris K."/>
            <person name="Hezbri K."/>
            <person name="Ktari A."/>
            <person name="Nouioui I."/>
            <person name="Abebe-Akele F."/>
            <person name="Simpson S."/>
            <person name="Thomas K."/>
            <person name="Gtari M."/>
            <person name="Tisa L.S."/>
            <person name="Hurst S."/>
        </authorList>
    </citation>
    <scope>NUCLEOTIDE SEQUENCE [LARGE SCALE GENOMIC DNA]</scope>
    <source>
        <strain evidence="3">Cc1.17</strain>
    </source>
</reference>
<proteinExistence type="predicted"/>
<protein>
    <submittedName>
        <fullName evidence="2">Uncharacterized protein</fullName>
    </submittedName>
</protein>
<dbReference type="Proteomes" id="UP000179627">
    <property type="component" value="Unassembled WGS sequence"/>
</dbReference>
<dbReference type="RefSeq" id="WP_071091611.1">
    <property type="nucleotide sequence ID" value="NZ_MBLM01000171.1"/>
</dbReference>
<feature type="transmembrane region" description="Helical" evidence="1">
    <location>
        <begin position="37"/>
        <end position="55"/>
    </location>
</feature>
<evidence type="ECO:0000313" key="3">
    <source>
        <dbReference type="Proteomes" id="UP000179627"/>
    </source>
</evidence>